<accession>A0A6A6TIH8</accession>
<gene>
    <name evidence="2" type="ORF">K491DRAFT_675324</name>
</gene>
<evidence type="ECO:0000313" key="3">
    <source>
        <dbReference type="Proteomes" id="UP000799324"/>
    </source>
</evidence>
<keyword evidence="3" id="KW-1185">Reference proteome</keyword>
<reference evidence="2" key="1">
    <citation type="journal article" date="2020" name="Stud. Mycol.">
        <title>101 Dothideomycetes genomes: a test case for predicting lifestyles and emergence of pathogens.</title>
        <authorList>
            <person name="Haridas S."/>
            <person name="Albert R."/>
            <person name="Binder M."/>
            <person name="Bloem J."/>
            <person name="Labutti K."/>
            <person name="Salamov A."/>
            <person name="Andreopoulos B."/>
            <person name="Baker S."/>
            <person name="Barry K."/>
            <person name="Bills G."/>
            <person name="Bluhm B."/>
            <person name="Cannon C."/>
            <person name="Castanera R."/>
            <person name="Culley D."/>
            <person name="Daum C."/>
            <person name="Ezra D."/>
            <person name="Gonzalez J."/>
            <person name="Henrissat B."/>
            <person name="Kuo A."/>
            <person name="Liang C."/>
            <person name="Lipzen A."/>
            <person name="Lutzoni F."/>
            <person name="Magnuson J."/>
            <person name="Mondo S."/>
            <person name="Nolan M."/>
            <person name="Ohm R."/>
            <person name="Pangilinan J."/>
            <person name="Park H.-J."/>
            <person name="Ramirez L."/>
            <person name="Alfaro M."/>
            <person name="Sun H."/>
            <person name="Tritt A."/>
            <person name="Yoshinaga Y."/>
            <person name="Zwiers L.-H."/>
            <person name="Turgeon B."/>
            <person name="Goodwin S."/>
            <person name="Spatafora J."/>
            <person name="Crous P."/>
            <person name="Grigoriev I."/>
        </authorList>
    </citation>
    <scope>NUCLEOTIDE SEQUENCE</scope>
    <source>
        <strain evidence="2">CBS 122681</strain>
    </source>
</reference>
<dbReference type="AlphaFoldDB" id="A0A6A6TIH8"/>
<dbReference type="InterPro" id="IPR010730">
    <property type="entry name" value="HET"/>
</dbReference>
<dbReference type="OrthoDB" id="2958217at2759"/>
<protein>
    <submittedName>
        <fullName evidence="2">HET-domain-containing protein</fullName>
    </submittedName>
</protein>
<organism evidence="2 3">
    <name type="scientific">Lophiostoma macrostomum CBS 122681</name>
    <dbReference type="NCBI Taxonomy" id="1314788"/>
    <lineage>
        <taxon>Eukaryota</taxon>
        <taxon>Fungi</taxon>
        <taxon>Dikarya</taxon>
        <taxon>Ascomycota</taxon>
        <taxon>Pezizomycotina</taxon>
        <taxon>Dothideomycetes</taxon>
        <taxon>Pleosporomycetidae</taxon>
        <taxon>Pleosporales</taxon>
        <taxon>Lophiostomataceae</taxon>
        <taxon>Lophiostoma</taxon>
    </lineage>
</organism>
<name>A0A6A6TIH8_9PLEO</name>
<feature type="domain" description="Heterokaryon incompatibility" evidence="1">
    <location>
        <begin position="189"/>
        <end position="343"/>
    </location>
</feature>
<proteinExistence type="predicted"/>
<dbReference type="EMBL" id="MU004304">
    <property type="protein sequence ID" value="KAF2659825.1"/>
    <property type="molecule type" value="Genomic_DNA"/>
</dbReference>
<evidence type="ECO:0000259" key="1">
    <source>
        <dbReference type="Pfam" id="PF06985"/>
    </source>
</evidence>
<evidence type="ECO:0000313" key="2">
    <source>
        <dbReference type="EMBL" id="KAF2659825.1"/>
    </source>
</evidence>
<dbReference type="PANTHER" id="PTHR33112:SF10">
    <property type="entry name" value="TOL"/>
    <property type="match status" value="1"/>
</dbReference>
<dbReference type="Pfam" id="PF06985">
    <property type="entry name" value="HET"/>
    <property type="match status" value="1"/>
</dbReference>
<dbReference type="PANTHER" id="PTHR33112">
    <property type="entry name" value="DOMAIN PROTEIN, PUTATIVE-RELATED"/>
    <property type="match status" value="1"/>
</dbReference>
<sequence length="672" mass="76837">MSVVKVCDACQAFLRGSWTEIDKPPNIARYFPIRYKHHYTAESFQLALDLGCVVCLRLWASFRRGDISFPKRKEQVTYTGPTTFCPTMGDTLFFESPDHMHRARIQLIPWAGEDEFERPDISVSANTGDGIALDFLVSQYRQCLMQHRGCLQSARSHGFLPTRLIDVGCDGDNFIRLCQREELATERGYVVLSHCWGNHRPFTLTTSNAASLRARFPVTLLPKTFRDAIVVTRKFQHRYLWIDSLCIIQDDVDDWRTESAAMRDVYGSAAFCIAATAAEDSSTGLFVDRDLTNRTPVKVRLTPETSRQPNHNMLGNDYSLGVDWVSSHQVIDGATLNQRAWVILHFAREVLYWECGSSFSNETHRAGLFRSDIVNYQPEGVLGLKKFLGQHKQLQLYSPFGHITHAGSQAHALDVEELYYRWCKFREFYTSCRLTNGDDTLAALHGIAQDVAEALQNEMVAGLWKNHLLLELCWHVSSIDSYRPRPSKQYPSWSWISSTHRVHGLYRYATGAYFLGDSPHHMAIIERILADDKEFSDSGRASLLLRSRLIHTSFRYNSEPYADTVLCDTTDELLRCAVVVHPDDPASADNIDVEVDCCLLILRYHPDPHPPGFHNRCSEAEGLVVVPCEDIIRGYRRIGYWRIMRSGFQETFERADILDAYKREVEQIIELV</sequence>
<dbReference type="Proteomes" id="UP000799324">
    <property type="component" value="Unassembled WGS sequence"/>
</dbReference>